<sequence>MEFRELPEVDNYFTGAIDDLEMYVFGDNEMGTTGNPSNGEDYGTFSLFADNEWIKNAIDTDPARMGTLLAGDVNRDSEVSGDGTGPVGSDDVSAFVAGWLSENLFQSAHNGLITAGDWNTWGQGDLNLDGRTSLDDALILHNELLANGSVSGLDFGLLAGGTTVPEPTAITLLGLATVGLILIRRQKRPSFGHRHLPQSLSQE</sequence>
<name>A0A9X2JDU8_9BACT</name>
<evidence type="ECO:0000259" key="1">
    <source>
        <dbReference type="Pfam" id="PF07589"/>
    </source>
</evidence>
<feature type="domain" description="Ice-binding protein C-terminal" evidence="1">
    <location>
        <begin position="163"/>
        <end position="185"/>
    </location>
</feature>
<accession>A0A9X2JDU8</accession>
<comment type="caution">
    <text evidence="2">The sequence shown here is derived from an EMBL/GenBank/DDBJ whole genome shotgun (WGS) entry which is preliminary data.</text>
</comment>
<protein>
    <submittedName>
        <fullName evidence="2">PEP-CTERM sorting domain-containing protein</fullName>
    </submittedName>
</protein>
<reference evidence="2" key="1">
    <citation type="submission" date="2022-06" db="EMBL/GenBank/DDBJ databases">
        <title>Aeoliella straminimaris, a novel planctomycete from sediments.</title>
        <authorList>
            <person name="Vitorino I.R."/>
            <person name="Lage O.M."/>
        </authorList>
    </citation>
    <scope>NUCLEOTIDE SEQUENCE</scope>
    <source>
        <strain evidence="2">ICT_H6.2</strain>
    </source>
</reference>
<dbReference type="NCBIfam" id="TIGR02595">
    <property type="entry name" value="PEP_CTERM"/>
    <property type="match status" value="1"/>
</dbReference>
<dbReference type="AlphaFoldDB" id="A0A9X2JDU8"/>
<dbReference type="RefSeq" id="WP_252850382.1">
    <property type="nucleotide sequence ID" value="NZ_JAMXLR010000002.1"/>
</dbReference>
<gene>
    <name evidence="2" type="ORF">NG895_00030</name>
</gene>
<proteinExistence type="predicted"/>
<organism evidence="2 3">
    <name type="scientific">Aeoliella straminimaris</name>
    <dbReference type="NCBI Taxonomy" id="2954799"/>
    <lineage>
        <taxon>Bacteria</taxon>
        <taxon>Pseudomonadati</taxon>
        <taxon>Planctomycetota</taxon>
        <taxon>Planctomycetia</taxon>
        <taxon>Pirellulales</taxon>
        <taxon>Lacipirellulaceae</taxon>
        <taxon>Aeoliella</taxon>
    </lineage>
</organism>
<keyword evidence="3" id="KW-1185">Reference proteome</keyword>
<evidence type="ECO:0000313" key="2">
    <source>
        <dbReference type="EMBL" id="MCO6042280.1"/>
    </source>
</evidence>
<dbReference type="Pfam" id="PF07589">
    <property type="entry name" value="PEP-CTERM"/>
    <property type="match status" value="1"/>
</dbReference>
<dbReference type="Proteomes" id="UP001155241">
    <property type="component" value="Unassembled WGS sequence"/>
</dbReference>
<dbReference type="EMBL" id="JAMXLR010000002">
    <property type="protein sequence ID" value="MCO6042280.1"/>
    <property type="molecule type" value="Genomic_DNA"/>
</dbReference>
<evidence type="ECO:0000313" key="3">
    <source>
        <dbReference type="Proteomes" id="UP001155241"/>
    </source>
</evidence>
<dbReference type="InterPro" id="IPR013424">
    <property type="entry name" value="Ice-binding_C"/>
</dbReference>